<dbReference type="EMBL" id="LT598491">
    <property type="protein sequence ID" value="SCW04249.1"/>
    <property type="molecule type" value="Genomic_DNA"/>
</dbReference>
<organism evidence="7 8">
    <name type="scientific">Lachancea fermentati</name>
    <name type="common">Zygosaccharomyces fermentati</name>
    <dbReference type="NCBI Taxonomy" id="4955"/>
    <lineage>
        <taxon>Eukaryota</taxon>
        <taxon>Fungi</taxon>
        <taxon>Dikarya</taxon>
        <taxon>Ascomycota</taxon>
        <taxon>Saccharomycotina</taxon>
        <taxon>Saccharomycetes</taxon>
        <taxon>Saccharomycetales</taxon>
        <taxon>Saccharomycetaceae</taxon>
        <taxon>Lachancea</taxon>
    </lineage>
</organism>
<comment type="function">
    <text evidence="5 6">Essential for respiratory growth and required for maintenance of mtDNA. Required for cell survival in the absence of prohibitins.</text>
</comment>
<dbReference type="OMA" id="FWPYERH"/>
<comment type="subcellular location">
    <subcellularLocation>
        <location evidence="1 6">Mitochondrion</location>
    </subcellularLocation>
</comment>
<evidence type="ECO:0000256" key="4">
    <source>
        <dbReference type="ARBA" id="ARBA00023128"/>
    </source>
</evidence>
<evidence type="ECO:0000256" key="1">
    <source>
        <dbReference type="ARBA" id="ARBA00004173"/>
    </source>
</evidence>
<dbReference type="AlphaFoldDB" id="A0A1G4MKG5"/>
<protein>
    <recommendedName>
        <fullName evidence="3 6">Genetic interactor of prohibitin 5, mitochondrial</fullName>
    </recommendedName>
</protein>
<dbReference type="Pfam" id="PF17053">
    <property type="entry name" value="GEP5"/>
    <property type="match status" value="1"/>
</dbReference>
<evidence type="ECO:0000256" key="5">
    <source>
        <dbReference type="ARBA" id="ARBA00025061"/>
    </source>
</evidence>
<keyword evidence="4 6" id="KW-0496">Mitochondrion</keyword>
<name>A0A1G4MKG5_LACFM</name>
<evidence type="ECO:0000256" key="2">
    <source>
        <dbReference type="ARBA" id="ARBA00008036"/>
    </source>
</evidence>
<dbReference type="Proteomes" id="UP000190831">
    <property type="component" value="Chromosome H"/>
</dbReference>
<dbReference type="OrthoDB" id="4066262at2759"/>
<evidence type="ECO:0000313" key="8">
    <source>
        <dbReference type="Proteomes" id="UP000190831"/>
    </source>
</evidence>
<comment type="similarity">
    <text evidence="2 6">Belongs to the GEP5 family.</text>
</comment>
<accession>A0A1G4MKG5</accession>
<keyword evidence="8" id="KW-1185">Reference proteome</keyword>
<proteinExistence type="inferred from homology"/>
<evidence type="ECO:0000256" key="3">
    <source>
        <dbReference type="ARBA" id="ARBA00018341"/>
    </source>
</evidence>
<dbReference type="InterPro" id="IPR031455">
    <property type="entry name" value="Gep5"/>
</dbReference>
<reference evidence="7 8" key="1">
    <citation type="submission" date="2016-03" db="EMBL/GenBank/DDBJ databases">
        <authorList>
            <person name="Devillers H."/>
        </authorList>
    </citation>
    <scope>NUCLEOTIDE SEQUENCE [LARGE SCALE GENOMIC DNA]</scope>
    <source>
        <strain evidence="7">CBS 6772</strain>
    </source>
</reference>
<dbReference type="GO" id="GO:0005739">
    <property type="term" value="C:mitochondrion"/>
    <property type="evidence" value="ECO:0007669"/>
    <property type="project" value="UniProtKB-SubCell"/>
</dbReference>
<sequence>MKDLLNAIRELPLDSRTVNLLQGITGSLSVNSLFQLRSLVRHFQLHEDSKSLDAIIYNTYFHWSNYQLPHLKSFRVHYSELRDHWPYERHRMLFTMASPKKTSLRYMWNDCKPKVLAAMQYNQHRWPTSKIPYCLPEIQRTLLFNEIFQHYLFLKKHPHLCKNKRQLPVPIVEIPMKPLGQDIADVRIANLFKRKVAETWTFLAEDNPALSLENEELLLNILNSPNSAGVKSSRWLRRMYQRACRRAYVVRPHPVIGLAIEPSKLVKIL</sequence>
<evidence type="ECO:0000256" key="6">
    <source>
        <dbReference type="RuleBase" id="RU363007"/>
    </source>
</evidence>
<evidence type="ECO:0000313" key="7">
    <source>
        <dbReference type="EMBL" id="SCW04249.1"/>
    </source>
</evidence>
<gene>
    <name evidence="7" type="ORF">LAFE_0H09362G</name>
</gene>